<comment type="caution">
    <text evidence="2">The sequence shown here is derived from an EMBL/GenBank/DDBJ whole genome shotgun (WGS) entry which is preliminary data.</text>
</comment>
<name>A0ABW1MSI1_9ACTN</name>
<feature type="region of interest" description="Disordered" evidence="1">
    <location>
        <begin position="1"/>
        <end position="66"/>
    </location>
</feature>
<dbReference type="Proteomes" id="UP001596139">
    <property type="component" value="Unassembled WGS sequence"/>
</dbReference>
<evidence type="ECO:0000313" key="3">
    <source>
        <dbReference type="Proteomes" id="UP001596139"/>
    </source>
</evidence>
<evidence type="ECO:0000313" key="2">
    <source>
        <dbReference type="EMBL" id="MFC6066318.1"/>
    </source>
</evidence>
<organism evidence="2 3">
    <name type="scientific">Streptomyces ochraceiscleroticus</name>
    <dbReference type="NCBI Taxonomy" id="47761"/>
    <lineage>
        <taxon>Bacteria</taxon>
        <taxon>Bacillati</taxon>
        <taxon>Actinomycetota</taxon>
        <taxon>Actinomycetes</taxon>
        <taxon>Kitasatosporales</taxon>
        <taxon>Streptomycetaceae</taxon>
        <taxon>Streptomyces</taxon>
    </lineage>
</organism>
<dbReference type="EMBL" id="JBHSPX010000008">
    <property type="protein sequence ID" value="MFC6066318.1"/>
    <property type="molecule type" value="Genomic_DNA"/>
</dbReference>
<gene>
    <name evidence="2" type="ORF">ACFP4F_27770</name>
</gene>
<dbReference type="RefSeq" id="WP_157848931.1">
    <property type="nucleotide sequence ID" value="NZ_JBHSPX010000008.1"/>
</dbReference>
<feature type="compositionally biased region" description="Basic and acidic residues" evidence="1">
    <location>
        <begin position="22"/>
        <end position="33"/>
    </location>
</feature>
<evidence type="ECO:0000256" key="1">
    <source>
        <dbReference type="SAM" id="MobiDB-lite"/>
    </source>
</evidence>
<reference evidence="3" key="1">
    <citation type="journal article" date="2019" name="Int. J. Syst. Evol. Microbiol.">
        <title>The Global Catalogue of Microorganisms (GCM) 10K type strain sequencing project: providing services to taxonomists for standard genome sequencing and annotation.</title>
        <authorList>
            <consortium name="The Broad Institute Genomics Platform"/>
            <consortium name="The Broad Institute Genome Sequencing Center for Infectious Disease"/>
            <person name="Wu L."/>
            <person name="Ma J."/>
        </authorList>
    </citation>
    <scope>NUCLEOTIDE SEQUENCE [LARGE SCALE GENOMIC DNA]</scope>
    <source>
        <strain evidence="3">CGMCC 1.15180</strain>
    </source>
</reference>
<keyword evidence="3" id="KW-1185">Reference proteome</keyword>
<sequence>MAEERTNRDPHEADMAPSQNREPAKDERDRSAEEVNADQPSVRGERPGPAPKRPSTPGERRAPKRT</sequence>
<accession>A0ABW1MSI1</accession>
<protein>
    <submittedName>
        <fullName evidence="2">Uncharacterized protein</fullName>
    </submittedName>
</protein>
<proteinExistence type="predicted"/>
<feature type="compositionally biased region" description="Basic and acidic residues" evidence="1">
    <location>
        <begin position="1"/>
        <end position="14"/>
    </location>
</feature>